<dbReference type="RefSeq" id="WP_347298479.1">
    <property type="nucleotide sequence ID" value="NZ_CP142434.1"/>
</dbReference>
<evidence type="ECO:0000259" key="1">
    <source>
        <dbReference type="Pfam" id="PF05065"/>
    </source>
</evidence>
<dbReference type="EMBL" id="CP142434">
    <property type="protein sequence ID" value="XBC48496.1"/>
    <property type="molecule type" value="Genomic_DNA"/>
</dbReference>
<dbReference type="InterPro" id="IPR054612">
    <property type="entry name" value="Phage_capsid-like_C"/>
</dbReference>
<feature type="domain" description="Phage capsid-like C-terminal" evidence="1">
    <location>
        <begin position="10"/>
        <end position="295"/>
    </location>
</feature>
<gene>
    <name evidence="2" type="ORF">VUQ09_03635</name>
</gene>
<accession>A0AB74TQ21</accession>
<proteinExistence type="predicted"/>
<evidence type="ECO:0000313" key="2">
    <source>
        <dbReference type="EMBL" id="XBC48496.1"/>
    </source>
</evidence>
<reference evidence="2" key="1">
    <citation type="submission" date="2023-12" db="EMBL/GenBank/DDBJ databases">
        <title>Dolosigranulum savutii sp. nov. isolated from human upper respiratory samples collected in Botswana.</title>
        <authorList>
            <person name="Kelly M.S."/>
        </authorList>
    </citation>
    <scope>NUCLEOTIDE SEQUENCE</scope>
    <source>
        <strain evidence="2">MSK312</strain>
    </source>
</reference>
<protein>
    <submittedName>
        <fullName evidence="2">Phage major capsid protein</fullName>
    </submittedName>
</protein>
<dbReference type="SUPFAM" id="SSF56563">
    <property type="entry name" value="Major capsid protein gp5"/>
    <property type="match status" value="1"/>
</dbReference>
<dbReference type="Pfam" id="PF05065">
    <property type="entry name" value="Phage_capsid"/>
    <property type="match status" value="1"/>
</dbReference>
<name>A0AB74TQ21_9LACT</name>
<dbReference type="AlphaFoldDB" id="A0AB74TQ21"/>
<organism evidence="2">
    <name type="scientific">Dolosigranulum savutiense</name>
    <dbReference type="NCBI Taxonomy" id="3110288"/>
    <lineage>
        <taxon>Bacteria</taxon>
        <taxon>Bacillati</taxon>
        <taxon>Bacillota</taxon>
        <taxon>Bacilli</taxon>
        <taxon>Lactobacillales</taxon>
        <taxon>Carnobacteriaceae</taxon>
        <taxon>Dolosigranulum</taxon>
    </lineage>
</organism>
<sequence>MADQLSRGTLFDPQLVTDLINKVKGRSSLAVLSSSQPIPFNGQKEFTFTLDSEIDVVAENGKKSHGGMSLEPLTILPIKVEYGARVSDEFIYASEEAKIDVLKSFNEGFARKVAKGIDLMAFHGINPRTKTKSDVIGQNNFTDKVTQTVEFSDGDNPDEKIDDAVAVVQGAEGAVSGIAMAPTFSSKLAKVTVDAEGKGQKMYPELKWGANPGSLNGVKLDINNTVSAHGNHEVILGDFQNMFKWGYAKHIPMEIIKYGDPDNSGKDLKGYNQVYIRAEAYLGWGILDPKNFVRVVKQ</sequence>